<keyword evidence="3" id="KW-1185">Reference proteome</keyword>
<dbReference type="Proteomes" id="UP001159363">
    <property type="component" value="Chromosome 4"/>
</dbReference>
<organism evidence="2 3">
    <name type="scientific">Dryococelus australis</name>
    <dbReference type="NCBI Taxonomy" id="614101"/>
    <lineage>
        <taxon>Eukaryota</taxon>
        <taxon>Metazoa</taxon>
        <taxon>Ecdysozoa</taxon>
        <taxon>Arthropoda</taxon>
        <taxon>Hexapoda</taxon>
        <taxon>Insecta</taxon>
        <taxon>Pterygota</taxon>
        <taxon>Neoptera</taxon>
        <taxon>Polyneoptera</taxon>
        <taxon>Phasmatodea</taxon>
        <taxon>Verophasmatodea</taxon>
        <taxon>Anareolatae</taxon>
        <taxon>Phasmatidae</taxon>
        <taxon>Eurycanthinae</taxon>
        <taxon>Dryococelus</taxon>
    </lineage>
</organism>
<protein>
    <submittedName>
        <fullName evidence="2">Uncharacterized protein</fullName>
    </submittedName>
</protein>
<accession>A0ABQ9HE08</accession>
<gene>
    <name evidence="2" type="ORF">PR048_014286</name>
</gene>
<evidence type="ECO:0000313" key="2">
    <source>
        <dbReference type="EMBL" id="KAJ8882475.1"/>
    </source>
</evidence>
<evidence type="ECO:0000256" key="1">
    <source>
        <dbReference type="SAM" id="MobiDB-lite"/>
    </source>
</evidence>
<feature type="region of interest" description="Disordered" evidence="1">
    <location>
        <begin position="234"/>
        <end position="290"/>
    </location>
</feature>
<comment type="caution">
    <text evidence="2">The sequence shown here is derived from an EMBL/GenBank/DDBJ whole genome shotgun (WGS) entry which is preliminary data.</text>
</comment>
<evidence type="ECO:0000313" key="3">
    <source>
        <dbReference type="Proteomes" id="UP001159363"/>
    </source>
</evidence>
<sequence length="977" mass="107187">MSYSDQRTPKENPLHPKAVFIKGSIWEFPPNSAIFITLLVYFEAANRSAAEKRGCSKLLMKTVHFERETTAIGTRSKPLERWASSGRSARTSPRGGNRVRVPVARQPSPRSNIELREFPGLPPKLNPYALERTGSRVQIMGRDGFKIAKFLVYPEDQRADLAFALRGLKQRFESSALDSTPSPHKHSSVASRNLCTRLILTAALQPDDYLPMKLPTFQLRWEDCFAEGAEDTAEGHAKKARGKVSAPGLLVAGEDPRRAGRSPTRKHGDAREPPRSPPLVHRSSTPNKGKLVPMHSAAAALALLDNTEYVEFTEVKQSLTTVSSPHLTSLQATPLPRPFEIEFTGYLGLASAFTRKDWPGTTISNSITVTSSHEPVLAGEWEGNSSGNQGLLGTPFGQSTLEGVRSRVDNRTEAKFRVGHFGMGTPLLCATLLEQSSSLFDHSLHAAGYSLMPGRAAGTTFAKYAIAIAFQCFPRARHRIDIDINCLVSKRYEQAAIAQLFLLPAALPATTGKPAGNRNSFTRLRLVCRHSQFPSDSTQGDRYAQVCTSGEFGHSLGVLVRRSCRGQPPPELMQPDTRGARMWIFMASVAQRQQAAPFGKDALRDRRRGRRKCQEAATVLLPLVPFTEFRPQRGRPVVFCSSHPDANRLPLLADSVQKKHGFHFLCCFPAVRRARILPWEADQTIIYLQDVTRGFTRWCRGQITRLPLGSGEVASGFLQVEIVLDDCRWSAVFLSDLPFLSPLHSGAAPYSPHSALMYSHDALRADDGEARRVWSSTGMKGLAKPEIPDKTRRPSASANWESNAIAPSARVATGGAGIRQLRARSAARGCTCGLKRRGRPELYCGIPATLTPLLVKVLSCACAATVCGPLKSNLPFLKAVRDKRRATVAERLACSPPTKAIRAQTPAGSLRIFACGDRAGRCRWSADFLGDLPFPPPFHSGAADEQTSEARENTGLWSLDYRSLTLPDPITDLQGNE</sequence>
<dbReference type="EMBL" id="JARBHB010000005">
    <property type="protein sequence ID" value="KAJ8882475.1"/>
    <property type="molecule type" value="Genomic_DNA"/>
</dbReference>
<reference evidence="2 3" key="1">
    <citation type="submission" date="2023-02" db="EMBL/GenBank/DDBJ databases">
        <title>LHISI_Scaffold_Assembly.</title>
        <authorList>
            <person name="Stuart O.P."/>
            <person name="Cleave R."/>
            <person name="Magrath M.J.L."/>
            <person name="Mikheyev A.S."/>
        </authorList>
    </citation>
    <scope>NUCLEOTIDE SEQUENCE [LARGE SCALE GENOMIC DNA]</scope>
    <source>
        <strain evidence="2">Daus_M_001</strain>
        <tissue evidence="2">Leg muscle</tissue>
    </source>
</reference>
<feature type="region of interest" description="Disordered" evidence="1">
    <location>
        <begin position="79"/>
        <end position="105"/>
    </location>
</feature>
<proteinExistence type="predicted"/>
<name>A0ABQ9HE08_9NEOP</name>